<dbReference type="Proteomes" id="UP000261540">
    <property type="component" value="Unplaced"/>
</dbReference>
<proteinExistence type="predicted"/>
<evidence type="ECO:0000313" key="2">
    <source>
        <dbReference type="Ensembl" id="ENSPKIP00000001398.1"/>
    </source>
</evidence>
<organism evidence="2 3">
    <name type="scientific">Paramormyrops kingsleyae</name>
    <dbReference type="NCBI Taxonomy" id="1676925"/>
    <lineage>
        <taxon>Eukaryota</taxon>
        <taxon>Metazoa</taxon>
        <taxon>Chordata</taxon>
        <taxon>Craniata</taxon>
        <taxon>Vertebrata</taxon>
        <taxon>Euteleostomi</taxon>
        <taxon>Actinopterygii</taxon>
        <taxon>Neopterygii</taxon>
        <taxon>Teleostei</taxon>
        <taxon>Osteoglossocephala</taxon>
        <taxon>Osteoglossomorpha</taxon>
        <taxon>Osteoglossiformes</taxon>
        <taxon>Mormyridae</taxon>
        <taxon>Paramormyrops</taxon>
    </lineage>
</organism>
<accession>A0A3B3Q5G6</accession>
<sequence>MDTFKCDECIVITIPLVKGDRGQSETLTPEKFHCVFKDSYKVFRKGQPKVLGIAQIVTGLLVITLGLVHMYKIPGILTYTMPSLLFVASGIVSYGAGHSPNMCVTGKGINVIIAIQLSLEMLVATVLIYWESKAVCRTDFNTLPLINLKYV</sequence>
<keyword evidence="1" id="KW-0472">Membrane</keyword>
<keyword evidence="1" id="KW-0812">Transmembrane</keyword>
<reference evidence="2" key="1">
    <citation type="submission" date="2025-08" db="UniProtKB">
        <authorList>
            <consortium name="Ensembl"/>
        </authorList>
    </citation>
    <scope>IDENTIFICATION</scope>
</reference>
<keyword evidence="1" id="KW-1133">Transmembrane helix</keyword>
<keyword evidence="3" id="KW-1185">Reference proteome</keyword>
<evidence type="ECO:0000313" key="3">
    <source>
        <dbReference type="Proteomes" id="UP000261540"/>
    </source>
</evidence>
<evidence type="ECO:0000256" key="1">
    <source>
        <dbReference type="SAM" id="Phobius"/>
    </source>
</evidence>
<feature type="transmembrane region" description="Helical" evidence="1">
    <location>
        <begin position="76"/>
        <end position="97"/>
    </location>
</feature>
<feature type="transmembrane region" description="Helical" evidence="1">
    <location>
        <begin position="109"/>
        <end position="130"/>
    </location>
</feature>
<reference evidence="2" key="2">
    <citation type="submission" date="2025-09" db="UniProtKB">
        <authorList>
            <consortium name="Ensembl"/>
        </authorList>
    </citation>
    <scope>IDENTIFICATION</scope>
</reference>
<feature type="transmembrane region" description="Helical" evidence="1">
    <location>
        <begin position="50"/>
        <end position="70"/>
    </location>
</feature>
<dbReference type="AlphaFoldDB" id="A0A3B3Q5G6"/>
<dbReference type="GeneTree" id="ENSGT00970000193711"/>
<protein>
    <submittedName>
        <fullName evidence="2">Si:ch211-269k10.5</fullName>
    </submittedName>
</protein>
<dbReference type="Ensembl" id="ENSPKIT00000025317.1">
    <property type="protein sequence ID" value="ENSPKIP00000001398.1"/>
    <property type="gene ID" value="ENSPKIG00000019714.1"/>
</dbReference>
<name>A0A3B3Q5G6_9TELE</name>